<comment type="subcellular location">
    <subcellularLocation>
        <location evidence="1">Secreted</location>
    </subcellularLocation>
</comment>
<evidence type="ECO:0000256" key="9">
    <source>
        <dbReference type="SAM" id="SignalP"/>
    </source>
</evidence>
<feature type="chain" id="PRO_5003455509" description="VWFD domain-containing protein" evidence="9">
    <location>
        <begin position="26"/>
        <end position="1082"/>
    </location>
</feature>
<dbReference type="InParanoid" id="G3TMN4"/>
<reference evidence="11" key="2">
    <citation type="submission" date="2025-08" db="UniProtKB">
        <authorList>
            <consortium name="Ensembl"/>
        </authorList>
    </citation>
    <scope>IDENTIFICATION</scope>
    <source>
        <strain evidence="11">Isolate ISIS603380</strain>
    </source>
</reference>
<dbReference type="FunFam" id="2.10.25.10:FF:000414">
    <property type="entry name" value="von Willebrand factor"/>
    <property type="match status" value="1"/>
</dbReference>
<reference evidence="11" key="3">
    <citation type="submission" date="2025-09" db="UniProtKB">
        <authorList>
            <consortium name="Ensembl"/>
        </authorList>
    </citation>
    <scope>IDENTIFICATION</scope>
    <source>
        <strain evidence="11">Isolate ISIS603380</strain>
    </source>
</reference>
<dbReference type="Gene3D" id="2.10.25.10">
    <property type="entry name" value="Laminin"/>
    <property type="match status" value="3"/>
</dbReference>
<dbReference type="HOGENOM" id="CLU_000076_2_1_1"/>
<accession>G3TMN4</accession>
<protein>
    <recommendedName>
        <fullName evidence="10">VWFD domain-containing protein</fullName>
    </recommendedName>
</protein>
<keyword evidence="3 9" id="KW-0732">Signal</keyword>
<keyword evidence="12" id="KW-1185">Reference proteome</keyword>
<feature type="region of interest" description="Disordered" evidence="8">
    <location>
        <begin position="23"/>
        <end position="58"/>
    </location>
</feature>
<dbReference type="InterPro" id="IPR036084">
    <property type="entry name" value="Ser_inhib-like_sf"/>
</dbReference>
<reference evidence="11 12" key="1">
    <citation type="submission" date="2009-06" db="EMBL/GenBank/DDBJ databases">
        <title>The Genome Sequence of Loxodonta africana (African elephant).</title>
        <authorList>
            <person name="Di Palma F."/>
            <person name="Heiman D."/>
            <person name="Young S."/>
            <person name="Johnson J."/>
            <person name="Lander E.S."/>
            <person name="Lindblad-Toh K."/>
        </authorList>
    </citation>
    <scope>NUCLEOTIDE SEQUENCE [LARGE SCALE GENOMIC DNA]</scope>
    <source>
        <strain evidence="11 12">Isolate ISIS603380</strain>
    </source>
</reference>
<dbReference type="GO" id="GO:0005615">
    <property type="term" value="C:extracellular space"/>
    <property type="evidence" value="ECO:0007669"/>
    <property type="project" value="TreeGrafter"/>
</dbReference>
<dbReference type="OMA" id="NICIAWR"/>
<dbReference type="PANTHER" id="PTHR11339">
    <property type="entry name" value="EXTRACELLULAR MATRIX GLYCOPROTEIN RELATED"/>
    <property type="match status" value="1"/>
</dbReference>
<dbReference type="STRING" id="9785.ENSLAFP00000016389"/>
<evidence type="ECO:0000256" key="8">
    <source>
        <dbReference type="SAM" id="MobiDB-lite"/>
    </source>
</evidence>
<feature type="region of interest" description="Disordered" evidence="8">
    <location>
        <begin position="578"/>
        <end position="606"/>
    </location>
</feature>
<dbReference type="SMART" id="SM00215">
    <property type="entry name" value="VWC_out"/>
    <property type="match status" value="2"/>
</dbReference>
<comment type="subunit">
    <text evidence="7">Homomultimer; disulfide-linked. The N- and C-terminus mediate their assembly into higher order structures to form filaments. The CTCK domains of two polypeptides associate in the endoplasmic reticulum to generate intermolecularly disulfide-bonded dimers. These dimers progress to the Golgi apparatus, which is a more acidic environment than the endoplasmic reticulum. Under acidic conditions, the N-termini form non-covalent intermolecular interactions that juxtapose assemblies from different CTCK-linked dimers to produce long, disulfide-linked polymers that remain highly compact until secretion.</text>
</comment>
<dbReference type="eggNOG" id="KOG1216">
    <property type="taxonomic scope" value="Eukaryota"/>
</dbReference>
<dbReference type="FunFam" id="2.10.25.10:FF:000153">
    <property type="entry name" value="MUC5B isoform 1"/>
    <property type="match status" value="1"/>
</dbReference>
<feature type="signal peptide" evidence="9">
    <location>
        <begin position="1"/>
        <end position="25"/>
    </location>
</feature>
<dbReference type="InterPro" id="IPR001846">
    <property type="entry name" value="VWF_type-D"/>
</dbReference>
<dbReference type="InterPro" id="IPR001007">
    <property type="entry name" value="VWF_dom"/>
</dbReference>
<evidence type="ECO:0000256" key="2">
    <source>
        <dbReference type="ARBA" id="ARBA00022525"/>
    </source>
</evidence>
<dbReference type="Ensembl" id="ENSLAFT00000022055.2">
    <property type="protein sequence ID" value="ENSLAFP00000016389.2"/>
    <property type="gene ID" value="ENSLAFG00000023377.2"/>
</dbReference>
<evidence type="ECO:0000313" key="12">
    <source>
        <dbReference type="Proteomes" id="UP000007646"/>
    </source>
</evidence>
<evidence type="ECO:0000256" key="7">
    <source>
        <dbReference type="ARBA" id="ARBA00063950"/>
    </source>
</evidence>
<dbReference type="GO" id="GO:0031012">
    <property type="term" value="C:extracellular matrix"/>
    <property type="evidence" value="ECO:0007669"/>
    <property type="project" value="TreeGrafter"/>
</dbReference>
<dbReference type="SMART" id="SM00216">
    <property type="entry name" value="VWD"/>
    <property type="match status" value="3"/>
</dbReference>
<dbReference type="GeneTree" id="ENSGT00940000162219"/>
<feature type="compositionally biased region" description="Polar residues" evidence="8">
    <location>
        <begin position="46"/>
        <end position="56"/>
    </location>
</feature>
<dbReference type="PROSITE" id="PS51233">
    <property type="entry name" value="VWFD"/>
    <property type="match status" value="3"/>
</dbReference>
<keyword evidence="6" id="KW-0325">Glycoprotein</keyword>
<feature type="domain" description="VWFD" evidence="10">
    <location>
        <begin position="80"/>
        <end position="254"/>
    </location>
</feature>
<organism evidence="11 12">
    <name type="scientific">Loxodonta africana</name>
    <name type="common">African elephant</name>
    <dbReference type="NCBI Taxonomy" id="9785"/>
    <lineage>
        <taxon>Eukaryota</taxon>
        <taxon>Metazoa</taxon>
        <taxon>Chordata</taxon>
        <taxon>Craniata</taxon>
        <taxon>Vertebrata</taxon>
        <taxon>Euteleostomi</taxon>
        <taxon>Mammalia</taxon>
        <taxon>Eutheria</taxon>
        <taxon>Afrotheria</taxon>
        <taxon>Proboscidea</taxon>
        <taxon>Elephantidae</taxon>
        <taxon>Loxodonta</taxon>
    </lineage>
</organism>
<evidence type="ECO:0000256" key="3">
    <source>
        <dbReference type="ARBA" id="ARBA00022729"/>
    </source>
</evidence>
<dbReference type="PANTHER" id="PTHR11339:SF408">
    <property type="entry name" value="MUCIN-5B"/>
    <property type="match status" value="1"/>
</dbReference>
<evidence type="ECO:0000313" key="11">
    <source>
        <dbReference type="Ensembl" id="ENSLAFP00000016389.2"/>
    </source>
</evidence>
<evidence type="ECO:0000259" key="10">
    <source>
        <dbReference type="PROSITE" id="PS51233"/>
    </source>
</evidence>
<feature type="compositionally biased region" description="Low complexity" evidence="8">
    <location>
        <begin position="584"/>
        <end position="596"/>
    </location>
</feature>
<keyword evidence="4" id="KW-0677">Repeat</keyword>
<dbReference type="AlphaFoldDB" id="G3TMN4"/>
<evidence type="ECO:0000256" key="4">
    <source>
        <dbReference type="ARBA" id="ARBA00022737"/>
    </source>
</evidence>
<dbReference type="Proteomes" id="UP000007646">
    <property type="component" value="Unassembled WGS sequence"/>
</dbReference>
<dbReference type="FunFam" id="2.10.25.10:FF:000674">
    <property type="entry name" value="Mucin-2"/>
    <property type="match status" value="1"/>
</dbReference>
<dbReference type="InterPro" id="IPR002919">
    <property type="entry name" value="TIL_dom"/>
</dbReference>
<dbReference type="SMART" id="SM00832">
    <property type="entry name" value="C8"/>
    <property type="match status" value="2"/>
</dbReference>
<dbReference type="InterPro" id="IPR014853">
    <property type="entry name" value="VWF/SSPO/ZAN-like_Cys-rich_dom"/>
</dbReference>
<keyword evidence="5" id="KW-1015">Disulfide bond</keyword>
<keyword evidence="2" id="KW-0964">Secreted</keyword>
<feature type="compositionally biased region" description="Basic and acidic residues" evidence="8">
    <location>
        <begin position="30"/>
        <end position="39"/>
    </location>
</feature>
<name>G3TMN4_LOXAF</name>
<dbReference type="Pfam" id="PF00094">
    <property type="entry name" value="VWD"/>
    <property type="match status" value="3"/>
</dbReference>
<dbReference type="CDD" id="cd19941">
    <property type="entry name" value="TIL"/>
    <property type="match status" value="3"/>
</dbReference>
<feature type="domain" description="VWFD" evidence="10">
    <location>
        <begin position="873"/>
        <end position="1044"/>
    </location>
</feature>
<evidence type="ECO:0000256" key="5">
    <source>
        <dbReference type="ARBA" id="ARBA00023157"/>
    </source>
</evidence>
<evidence type="ECO:0000256" key="6">
    <source>
        <dbReference type="ARBA" id="ARBA00023180"/>
    </source>
</evidence>
<evidence type="ECO:0000256" key="1">
    <source>
        <dbReference type="ARBA" id="ARBA00004613"/>
    </source>
</evidence>
<proteinExistence type="predicted"/>
<dbReference type="Pfam" id="PF01826">
    <property type="entry name" value="TIL"/>
    <property type="match status" value="2"/>
</dbReference>
<feature type="domain" description="VWFD" evidence="10">
    <location>
        <begin position="414"/>
        <end position="594"/>
    </location>
</feature>
<dbReference type="SUPFAM" id="SSF57567">
    <property type="entry name" value="Serine protease inhibitors"/>
    <property type="match status" value="3"/>
</dbReference>
<dbReference type="InterPro" id="IPR050780">
    <property type="entry name" value="Mucin_vWF_Thrombospondin_sf"/>
</dbReference>
<sequence length="1082" mass="116354">MGTRSQCPALAWALMVLLSAQQAETQGSEEPSRMSREAVTDGQRMNGVQTTPSPTRRLTFIPPITMSPSMSPLNPAHNGRVCSTWGDFHYKTFDGDIFRFPGLCNYVLSSHCRAAYEDFNIQVRRELLGARPTISRIVLKVEGLVLEVANGSVLIDGQGEELPYSRAGLLVERSSSYVKISVRMVLTFLWNGEDSALVSTPLPSPPRCTEPSGLLWEKRAEPGILGSGSGPGLPGGGRVPCRVAGIWDTEDACRRTLLGSAFAQCNKLVDPDPYVASCAQDQCRCPSCPCATFAEYSRQCAHAGGQPQNWRGPNLCSQTCPAGMQHQECGSPCADTCSNPERTQLCEDHCEDGCFCPPGTVLDDVTHSGCVPLPQCPCTHGGRTYAPGAAFATSCSSCTCSGGRWQCKDLPCPGTCSVQGGAHITTYDEKLYDLHGDCSYVLSKRCADSAFTVLAELRRCGLTDTESCLKSVTLSLQGGDTVIRIQANGAVFMNSIYTQLPVSAANIKVFRPSSFFVLVQTGLGLQLQVQLVPLMQVYVRLDPAHHGQMCGEAPWQLRGEPGSVLLLVGGAAGAGFGRPGPSGDGWTQPSQSSPTSDQRQGGSLVDKREDQLRKCWEGLTPTRARLHCMFDTCNCEKSEDCLCAALSAYVHTCAAKGVLLQGWRDGVCTKYMNSCPKSQSYEYVVDTCQPTCRALSEADVTCGVSFVPVDGCTCPVGTYLDDAGMCVHAEECPCYLRGTMVAPGEVLHDNSVVCSCTSGKLSCLGALEQRSTGCVAPMVYMDCTNASAGSLGAECLRSCHTLDVDCYSTHCVSGCVCPTGLVSDGSGGCVAQEDCPCVHNEATYQPGDTIRVDCNTCTCRNRRWECSSQPCLGTCVAYGDGHFITFDGERYSFEGSCEYMLAQDYCGGTATTNGTFRIVTENIPCGTTGVTCSKAIKLFLESYELILMEGHLKVVERGPGGDLPYKIRYMGIYLVIEIRSGLVVSWDRKTSIFIRLHPGYKGKVCGLCGNFDGNAINDFTTRSQSVVGDVLEFGNSWKFSPSCPDARAPRDPCTANPYRKSWAQKQCSILHGATFAACQSQV</sequence>
<dbReference type="Pfam" id="PF08742">
    <property type="entry name" value="C8"/>
    <property type="match status" value="2"/>
</dbReference>